<sequence length="262" mass="26778">MDDCVRASSVNVMLVVLSAAADASATPWPEADSDVWILPSGPDELAQHLTAHPASTVLVLTASREGTAARLAITVAAGAHPATRFALREASASVLGLAAVGRQATRITADPAAALRLVDAQLDRIVSGVWLRRVNNLSDPAPGLWHHLRSMLPTAGGFLVVFGADPRVTTAAVRTPTEATVLVAAADPNPVAQAIGRSDVTRVAAPISTKNAYGSAGAEFVALPPAPVLAPAPAGCPICQQGCDGSVCQFCHVVIVGQERAA</sequence>
<name>A0A2Y8ZVB5_9MICO</name>
<dbReference type="AlphaFoldDB" id="A0A2Y8ZVB5"/>
<evidence type="ECO:0000313" key="2">
    <source>
        <dbReference type="Proteomes" id="UP000250028"/>
    </source>
</evidence>
<organism evidence="1 2">
    <name type="scientific">Branchiibius hedensis</name>
    <dbReference type="NCBI Taxonomy" id="672460"/>
    <lineage>
        <taxon>Bacteria</taxon>
        <taxon>Bacillati</taxon>
        <taxon>Actinomycetota</taxon>
        <taxon>Actinomycetes</taxon>
        <taxon>Micrococcales</taxon>
        <taxon>Dermacoccaceae</taxon>
        <taxon>Branchiibius</taxon>
    </lineage>
</organism>
<evidence type="ECO:0000313" key="1">
    <source>
        <dbReference type="EMBL" id="SSA35218.1"/>
    </source>
</evidence>
<protein>
    <submittedName>
        <fullName evidence="1">Uncharacterized protein</fullName>
    </submittedName>
</protein>
<dbReference type="EMBL" id="UESZ01000001">
    <property type="protein sequence ID" value="SSA35218.1"/>
    <property type="molecule type" value="Genomic_DNA"/>
</dbReference>
<reference evidence="2" key="1">
    <citation type="submission" date="2016-10" db="EMBL/GenBank/DDBJ databases">
        <authorList>
            <person name="Varghese N."/>
            <person name="Submissions S."/>
        </authorList>
    </citation>
    <scope>NUCLEOTIDE SEQUENCE [LARGE SCALE GENOMIC DNA]</scope>
    <source>
        <strain evidence="2">DSM 22951</strain>
    </source>
</reference>
<dbReference type="Proteomes" id="UP000250028">
    <property type="component" value="Unassembled WGS sequence"/>
</dbReference>
<gene>
    <name evidence="1" type="ORF">SAMN04489750_2568</name>
</gene>
<keyword evidence="2" id="KW-1185">Reference proteome</keyword>
<accession>A0A2Y8ZVB5</accession>
<proteinExistence type="predicted"/>